<comment type="domain">
    <text evidence="7">The pseudokinase domain, the coiled-coil (CC), and C-terminal knob domain (CK) form a structural unit (PKC) that forms an extensive high-affinity interaction surface for PAN2.</text>
</comment>
<feature type="region of interest" description="Knob domain" evidence="7">
    <location>
        <begin position="610"/>
        <end position="703"/>
    </location>
</feature>
<comment type="domain">
    <text evidence="7">The N-terminal zinc finger binds to poly(A) RNA.</text>
</comment>
<gene>
    <name evidence="7" type="primary">PAN3</name>
    <name evidence="12" type="ORF">POCULU_LOCUS6055</name>
</gene>
<evidence type="ECO:0000259" key="10">
    <source>
        <dbReference type="PROSITE" id="PS50011"/>
    </source>
</evidence>
<dbReference type="PROSITE" id="PS50011">
    <property type="entry name" value="PROTEIN_KINASE_DOM"/>
    <property type="match status" value="1"/>
</dbReference>
<evidence type="ECO:0000313" key="12">
    <source>
        <dbReference type="EMBL" id="CAG8572246.1"/>
    </source>
</evidence>
<organism evidence="12 13">
    <name type="scientific">Paraglomus occultum</name>
    <dbReference type="NCBI Taxonomy" id="144539"/>
    <lineage>
        <taxon>Eukaryota</taxon>
        <taxon>Fungi</taxon>
        <taxon>Fungi incertae sedis</taxon>
        <taxon>Mucoromycota</taxon>
        <taxon>Glomeromycotina</taxon>
        <taxon>Glomeromycetes</taxon>
        <taxon>Paraglomerales</taxon>
        <taxon>Paraglomeraceae</taxon>
        <taxon>Paraglomus</taxon>
    </lineage>
</organism>
<comment type="function">
    <text evidence="7">Regulatory subunit of the poly(A)-nuclease (PAN) deadenylation complex, one of two cytoplasmic mRNA deadenylases involved in mRNA turnover. PAN specifically shortens poly(A) tails of RNA and the activity is stimulated by poly(A)-binding protein PAB1. PAN deadenylation is followed by rapid degradation of the shortened mRNA tails by the CCR4-NOT complex. Deadenylated mRNAs are then degraded by two alternative mechanisms, namely exosome-mediated 3'-5' exonucleolytic degradation, or deadenlyation-dependent mRNA decaping and subsequent 5'-3' exonucleolytic degradation by XRN1. May also be involved in post-transcriptional maturation of mRNA poly(A) tails. PAN3 acts as a positive regulator for PAN activity, recruiting the catalytic subunit PAN2 to mRNA via its interaction with RNA and with PAB1.</text>
</comment>
<evidence type="ECO:0000259" key="11">
    <source>
        <dbReference type="PROSITE" id="PS50103"/>
    </source>
</evidence>
<dbReference type="SMART" id="SM00220">
    <property type="entry name" value="S_TKc"/>
    <property type="match status" value="1"/>
</dbReference>
<dbReference type="GO" id="GO:0000932">
    <property type="term" value="C:P-body"/>
    <property type="evidence" value="ECO:0007669"/>
    <property type="project" value="TreeGrafter"/>
</dbReference>
<comment type="caution">
    <text evidence="12">The sequence shown here is derived from an EMBL/GenBank/DDBJ whole genome shotgun (WGS) entry which is preliminary data.</text>
</comment>
<comment type="subcellular location">
    <subcellularLocation>
        <location evidence="1 7">Cytoplasm</location>
    </subcellularLocation>
</comment>
<evidence type="ECO:0000256" key="1">
    <source>
        <dbReference type="ARBA" id="ARBA00004496"/>
    </source>
</evidence>
<comment type="similarity">
    <text evidence="7">Belongs to the protein kinase superfamily. PAN3 family.</text>
</comment>
<feature type="zinc finger region" description="C3H1-type" evidence="8">
    <location>
        <begin position="37"/>
        <end position="66"/>
    </location>
</feature>
<dbReference type="FunFam" id="1.20.5.5160:FF:000002">
    <property type="entry name" value="PAN2-PAN3 deadenylation complex subunit PAN3"/>
    <property type="match status" value="1"/>
</dbReference>
<protein>
    <recommendedName>
        <fullName evidence="7">PAN2-PAN3 deadenylation complex subunit PAN3</fullName>
    </recommendedName>
    <alternativeName>
        <fullName evidence="7">PAB1P-dependent poly(A)-specific ribonuclease</fullName>
    </alternativeName>
    <alternativeName>
        <fullName evidence="7">Poly(A)-nuclease deadenylation complex subunit 3</fullName>
        <shortName evidence="7">PAN deadenylation complex subunit 3</shortName>
    </alternativeName>
</protein>
<dbReference type="InterPro" id="IPR000571">
    <property type="entry name" value="Znf_CCCH"/>
</dbReference>
<dbReference type="PANTHER" id="PTHR12272:SF11">
    <property type="entry name" value="PAN2-PAN3 DEADENYLATION COMPLEX SUBUNIT PAN3"/>
    <property type="match status" value="1"/>
</dbReference>
<comment type="subunit">
    <text evidence="7">Homodimer. Forms a heterotrimer with a catalytic subunit PAN2 to form the poly(A)-nuclease (PAN) deadenylation complex. Interacts (via PAM-2 motif) with poly(A)-binding protein PAB1 (via PABC domain), conferring substrate specificity of the enzyme complex.</text>
</comment>
<evidence type="ECO:0000313" key="13">
    <source>
        <dbReference type="Proteomes" id="UP000789572"/>
    </source>
</evidence>
<dbReference type="GO" id="GO:0005524">
    <property type="term" value="F:ATP binding"/>
    <property type="evidence" value="ECO:0007669"/>
    <property type="project" value="UniProtKB-UniRule"/>
</dbReference>
<dbReference type="SUPFAM" id="SSF56112">
    <property type="entry name" value="Protein kinase-like (PK-like)"/>
    <property type="match status" value="1"/>
</dbReference>
<evidence type="ECO:0000256" key="4">
    <source>
        <dbReference type="ARBA" id="ARBA00022741"/>
    </source>
</evidence>
<dbReference type="GO" id="GO:0008270">
    <property type="term" value="F:zinc ion binding"/>
    <property type="evidence" value="ECO:0007669"/>
    <property type="project" value="UniProtKB-KW"/>
</dbReference>
<dbReference type="HAMAP" id="MF_03181">
    <property type="entry name" value="PAN3"/>
    <property type="match status" value="1"/>
</dbReference>
<feature type="region of interest" description="Disordered" evidence="9">
    <location>
        <begin position="65"/>
        <end position="88"/>
    </location>
</feature>
<dbReference type="PROSITE" id="PS50103">
    <property type="entry name" value="ZF_C3H1"/>
    <property type="match status" value="1"/>
</dbReference>
<keyword evidence="4 7" id="KW-0547">Nucleotide-binding</keyword>
<feature type="binding site" evidence="7">
    <location>
        <begin position="472"/>
        <end position="473"/>
    </location>
    <ligand>
        <name>ATP</name>
        <dbReference type="ChEBI" id="CHEBI:30616"/>
    </ligand>
</feature>
<name>A0A9N9BLK5_9GLOM</name>
<comment type="domain">
    <text evidence="7">Contains a pseudokinase domain. The protein kinase domain is predicted to be catalytically inactive because some of the residues important for catalytic activity are substituted and it lacks the equivalent of the binding site for a peptide substrate. However, it has retained an ATP-binding site and ATP-binding is required for mRNA degradation, stimulating the activity of the PAN2 nuclease in vitro. The nucleotide-binding site is juxtaposed to the RNase active site of PAN2 in the complex and may actually bind nucleosides of a poly(A) RNA rather than ATP, feeding the poly(A)-tail to the active site of the deadenylase and thus increasing the efficiency with which this distributive enzyme degrades oligo(A) RNAs.</text>
</comment>
<evidence type="ECO:0000256" key="5">
    <source>
        <dbReference type="ARBA" id="ARBA00022840"/>
    </source>
</evidence>
<dbReference type="Gene3D" id="1.10.510.10">
    <property type="entry name" value="Transferase(Phosphotransferase) domain 1"/>
    <property type="match status" value="1"/>
</dbReference>
<dbReference type="Gene3D" id="1.10.287.3700">
    <property type="match status" value="1"/>
</dbReference>
<dbReference type="OrthoDB" id="204958at2759"/>
<sequence>MASFTVPSGSAAVPIVAPTAEKIISKNNSNKNSAHSSSKVRTCRNLIIHGNCKYEGKGCEFNHDLNKPPTTSPPASPETSKSKLSVHSPVFKPSGNLSSISPDVINAPPFIPKQSQVTLSEGSKPENGKILVVFYSAYFFPVACCSLTRLDFHTHQGSNDQQQFYDQDDQQHAAMFDQQMNYFPAQTTPNYLMSTRDMTNNAFNALAGSIASLSLNASNYPVSASSSRSQSSSHNATNANYFSQLAQLNPLYYQNQSGLLPAPLQYHLYTSPLPHVSNLHPHQKTIHAFFMSDNLREELQRKNEATLQTVNAQDYNLPEEIHVYHSLYPLESLSESLGKVFGYPTSVYKSVCSVDGRVYCLRRIEGYRLTNEIAMSTIESWRRIRHANVVSIREAFTTKAFGDHSLVFVYDYHPLSQTLFSKHFSSQSQIHPSPVNGLAIPEKLLWSYICQIASAIKTIHSSGLAVRTIEPTKILLTSKNRIRLNCCGVMDLLTYDGGKNLPHYQQEDLLSFGQLLVSLACHPHAVNHNLQKSIDFISRQYSPDFKNVILYLLSNPSPVKSIDDVIAMIGPRLLHEINSAHNYNDFLESELSHELENGRLVRLLCKFGFINERPEFDMDPSWSETGDRYLIKLFRDYVFHQVDENGYPVVDMSHVLMCLNKLDSGVDEKIMLVSRDEQSCLIVSYREIKNCIDSAFRDLSRRK</sequence>
<dbReference type="InterPro" id="IPR011009">
    <property type="entry name" value="Kinase-like_dom_sf"/>
</dbReference>
<dbReference type="FunFam" id="1.10.287.3700:FF:000001">
    <property type="entry name" value="PAN2-PAN3 deadenylation complex subunit PAN3"/>
    <property type="match status" value="1"/>
</dbReference>
<evidence type="ECO:0000256" key="7">
    <source>
        <dbReference type="HAMAP-Rule" id="MF_03181"/>
    </source>
</evidence>
<dbReference type="GO" id="GO:0006397">
    <property type="term" value="P:mRNA processing"/>
    <property type="evidence" value="ECO:0007669"/>
    <property type="project" value="UniProtKB-KW"/>
</dbReference>
<dbReference type="GO" id="GO:0031251">
    <property type="term" value="C:PAN complex"/>
    <property type="evidence" value="ECO:0007669"/>
    <property type="project" value="UniProtKB-UniRule"/>
</dbReference>
<dbReference type="AlphaFoldDB" id="A0A9N9BLK5"/>
<dbReference type="GO" id="GO:0008143">
    <property type="term" value="F:poly(A) binding"/>
    <property type="evidence" value="ECO:0007669"/>
    <property type="project" value="TreeGrafter"/>
</dbReference>
<dbReference type="GO" id="GO:0004672">
    <property type="term" value="F:protein kinase activity"/>
    <property type="evidence" value="ECO:0007669"/>
    <property type="project" value="InterPro"/>
</dbReference>
<dbReference type="InterPro" id="IPR030844">
    <property type="entry name" value="PAN3"/>
</dbReference>
<feature type="domain" description="Protein kinase" evidence="10">
    <location>
        <begin position="330"/>
        <end position="573"/>
    </location>
</feature>
<dbReference type="Gene3D" id="1.20.5.5160">
    <property type="match status" value="1"/>
</dbReference>
<dbReference type="Pfam" id="PF18101">
    <property type="entry name" value="Pan3_CK"/>
    <property type="match status" value="1"/>
</dbReference>
<evidence type="ECO:0000256" key="3">
    <source>
        <dbReference type="ARBA" id="ARBA00022664"/>
    </source>
</evidence>
<evidence type="ECO:0000256" key="6">
    <source>
        <dbReference type="ARBA" id="ARBA00023054"/>
    </source>
</evidence>
<feature type="domain" description="C3H1-type" evidence="11">
    <location>
        <begin position="37"/>
        <end position="66"/>
    </location>
</feature>
<proteinExistence type="inferred from homology"/>
<accession>A0A9N9BLK5</accession>
<feature type="binding site" evidence="7">
    <location>
        <position position="362"/>
    </location>
    <ligand>
        <name>ATP</name>
        <dbReference type="ChEBI" id="CHEBI:30616"/>
    </ligand>
</feature>
<keyword evidence="6 7" id="KW-0175">Coiled coil</keyword>
<dbReference type="InterPro" id="IPR000719">
    <property type="entry name" value="Prot_kinase_dom"/>
</dbReference>
<dbReference type="EMBL" id="CAJVPJ010001039">
    <property type="protein sequence ID" value="CAG8572246.1"/>
    <property type="molecule type" value="Genomic_DNA"/>
</dbReference>
<feature type="binding site" evidence="7">
    <location>
        <begin position="411"/>
        <end position="418"/>
    </location>
    <ligand>
        <name>ATP</name>
        <dbReference type="ChEBI" id="CHEBI:30616"/>
    </ligand>
</feature>
<dbReference type="InterPro" id="IPR041332">
    <property type="entry name" value="Pan3_CK"/>
</dbReference>
<comment type="caution">
    <text evidence="7">Lacks conserved residue(s) required for the propagation of feature annotation.</text>
</comment>
<dbReference type="Pfam" id="PF25586">
    <property type="entry name" value="zf-CCCH_PAN3"/>
    <property type="match status" value="1"/>
</dbReference>
<keyword evidence="3 7" id="KW-0507">mRNA processing</keyword>
<keyword evidence="5 7" id="KW-0067">ATP-binding</keyword>
<dbReference type="GO" id="GO:0000289">
    <property type="term" value="P:nuclear-transcribed mRNA poly(A) tail shortening"/>
    <property type="evidence" value="ECO:0007669"/>
    <property type="project" value="UniProtKB-UniRule"/>
</dbReference>
<keyword evidence="8" id="KW-0479">Metal-binding</keyword>
<dbReference type="Proteomes" id="UP000789572">
    <property type="component" value="Unassembled WGS sequence"/>
</dbReference>
<dbReference type="PANTHER" id="PTHR12272">
    <property type="entry name" value="DEADENYLATION COMPLEX SUBUNIT PAN3"/>
    <property type="match status" value="1"/>
</dbReference>
<dbReference type="Gene3D" id="6.10.250.3160">
    <property type="match status" value="1"/>
</dbReference>
<evidence type="ECO:0000256" key="8">
    <source>
        <dbReference type="PROSITE-ProRule" id="PRU00723"/>
    </source>
</evidence>
<keyword evidence="2 7" id="KW-0963">Cytoplasm</keyword>
<keyword evidence="8" id="KW-0863">Zinc-finger</keyword>
<reference evidence="12" key="1">
    <citation type="submission" date="2021-06" db="EMBL/GenBank/DDBJ databases">
        <authorList>
            <person name="Kallberg Y."/>
            <person name="Tangrot J."/>
            <person name="Rosling A."/>
        </authorList>
    </citation>
    <scope>NUCLEOTIDE SEQUENCE</scope>
    <source>
        <strain evidence="12">IA702</strain>
    </source>
</reference>
<feature type="coiled-coil region" evidence="7">
    <location>
        <begin position="571"/>
        <end position="609"/>
    </location>
</feature>
<keyword evidence="13" id="KW-1185">Reference proteome</keyword>
<evidence type="ECO:0000256" key="9">
    <source>
        <dbReference type="SAM" id="MobiDB-lite"/>
    </source>
</evidence>
<evidence type="ECO:0000256" key="2">
    <source>
        <dbReference type="ARBA" id="ARBA00022490"/>
    </source>
</evidence>
<keyword evidence="8" id="KW-0862">Zinc</keyword>